<evidence type="ECO:0000313" key="2">
    <source>
        <dbReference type="Proteomes" id="UP001185092"/>
    </source>
</evidence>
<dbReference type="Proteomes" id="UP001185092">
    <property type="component" value="Unassembled WGS sequence"/>
</dbReference>
<dbReference type="AlphaFoldDB" id="A0AAE3XP57"/>
<gene>
    <name evidence="1" type="ORF">HNQ88_001736</name>
</gene>
<reference evidence="1" key="1">
    <citation type="submission" date="2023-07" db="EMBL/GenBank/DDBJ databases">
        <title>Genomic Encyclopedia of Type Strains, Phase IV (KMG-IV): sequencing the most valuable type-strain genomes for metagenomic binning, comparative biology and taxonomic classification.</title>
        <authorList>
            <person name="Goeker M."/>
        </authorList>
    </citation>
    <scope>NUCLEOTIDE SEQUENCE</scope>
    <source>
        <strain evidence="1">DSM 26174</strain>
    </source>
</reference>
<dbReference type="GO" id="GO:0016791">
    <property type="term" value="F:phosphatase activity"/>
    <property type="evidence" value="ECO:0007669"/>
    <property type="project" value="TreeGrafter"/>
</dbReference>
<dbReference type="Gene3D" id="3.40.50.1000">
    <property type="entry name" value="HAD superfamily/HAD-like"/>
    <property type="match status" value="2"/>
</dbReference>
<name>A0AAE3XP57_9BACT</name>
<accession>A0AAE3XP57</accession>
<evidence type="ECO:0000313" key="1">
    <source>
        <dbReference type="EMBL" id="MDR6238699.1"/>
    </source>
</evidence>
<dbReference type="SUPFAM" id="SSF56784">
    <property type="entry name" value="HAD-like"/>
    <property type="match status" value="1"/>
</dbReference>
<dbReference type="InterPro" id="IPR023214">
    <property type="entry name" value="HAD_sf"/>
</dbReference>
<dbReference type="InterPro" id="IPR036412">
    <property type="entry name" value="HAD-like_sf"/>
</dbReference>
<dbReference type="PANTHER" id="PTHR19288">
    <property type="entry name" value="4-NITROPHENYLPHOSPHATASE-RELATED"/>
    <property type="match status" value="1"/>
</dbReference>
<dbReference type="EMBL" id="JAVDQD010000002">
    <property type="protein sequence ID" value="MDR6238699.1"/>
    <property type="molecule type" value="Genomic_DNA"/>
</dbReference>
<protein>
    <submittedName>
        <fullName evidence="1">HAD superfamily hydrolase (TIGR01458 family)</fullName>
    </submittedName>
</protein>
<sequence>MGNLKSNKCKSLAVLIDMDGVLKLRGEVADDANQLIDFLRINKIPACILSNSTKMSPEMVIEFFESKGVNLEGIPVQTAINVARTYAQDHYSSARAYVVDEMKAYFKKLESDKPEVIIVGDLINGWSKAVLDEMFKFVMDGADLLAIQKNKYGKDEKGKMYIDAGAYVAAIEYASGVKAKLIGKPSSLYFEYALKKLGKEPSDGFVMIGDDLEVDIESAQKLGGIGVLAFTGKTDKSLLSASKVNPDYEVDDLAGFVEILKKMI</sequence>
<comment type="caution">
    <text evidence="1">The sequence shown here is derived from an EMBL/GenBank/DDBJ whole genome shotgun (WGS) entry which is preliminary data.</text>
</comment>
<dbReference type="PANTHER" id="PTHR19288:SF46">
    <property type="entry name" value="HALOACID DEHALOGENASE-LIKE HYDROLASE DOMAIN-CONTAINING PROTEIN 2"/>
    <property type="match status" value="1"/>
</dbReference>
<organism evidence="1 2">
    <name type="scientific">Aureibacter tunicatorum</name>
    <dbReference type="NCBI Taxonomy" id="866807"/>
    <lineage>
        <taxon>Bacteria</taxon>
        <taxon>Pseudomonadati</taxon>
        <taxon>Bacteroidota</taxon>
        <taxon>Cytophagia</taxon>
        <taxon>Cytophagales</taxon>
        <taxon>Persicobacteraceae</taxon>
        <taxon>Aureibacter</taxon>
    </lineage>
</organism>
<dbReference type="Pfam" id="PF13242">
    <property type="entry name" value="Hydrolase_like"/>
    <property type="match status" value="1"/>
</dbReference>
<keyword evidence="1" id="KW-0378">Hydrolase</keyword>
<dbReference type="GO" id="GO:0005737">
    <property type="term" value="C:cytoplasm"/>
    <property type="evidence" value="ECO:0007669"/>
    <property type="project" value="TreeGrafter"/>
</dbReference>
<dbReference type="InterPro" id="IPR006357">
    <property type="entry name" value="HAD-SF_hydro_IIA"/>
</dbReference>
<proteinExistence type="predicted"/>
<keyword evidence="2" id="KW-1185">Reference proteome</keyword>
<dbReference type="Pfam" id="PF13344">
    <property type="entry name" value="Hydrolase_6"/>
    <property type="match status" value="1"/>
</dbReference>
<dbReference type="RefSeq" id="WP_309938205.1">
    <property type="nucleotide sequence ID" value="NZ_AP025305.1"/>
</dbReference>